<reference evidence="10 11" key="1">
    <citation type="submission" date="2018-03" db="EMBL/GenBank/DDBJ databases">
        <title>Genomic Encyclopedia of Archaeal and Bacterial Type Strains, Phase II (KMG-II): from individual species to whole genera.</title>
        <authorList>
            <person name="Goeker M."/>
        </authorList>
    </citation>
    <scope>NUCLEOTIDE SEQUENCE [LARGE SCALE GENOMIC DNA]</scope>
    <source>
        <strain evidence="10 11">DSM 45601</strain>
    </source>
</reference>
<comment type="similarity">
    <text evidence="1 6 7">Belongs to the peptidase S8 family.</text>
</comment>
<dbReference type="PANTHER" id="PTHR43806:SF11">
    <property type="entry name" value="CEREVISIN-RELATED"/>
    <property type="match status" value="1"/>
</dbReference>
<evidence type="ECO:0000259" key="9">
    <source>
        <dbReference type="Pfam" id="PF00082"/>
    </source>
</evidence>
<keyword evidence="8" id="KW-0732">Signal</keyword>
<feature type="active site" description="Charge relay system" evidence="5 6">
    <location>
        <position position="438"/>
    </location>
</feature>
<dbReference type="InterPro" id="IPR050131">
    <property type="entry name" value="Peptidase_S8_subtilisin-like"/>
</dbReference>
<dbReference type="InterPro" id="IPR022398">
    <property type="entry name" value="Peptidase_S8_His-AS"/>
</dbReference>
<feature type="domain" description="Peptidase S8/S53" evidence="9">
    <location>
        <begin position="221"/>
        <end position="476"/>
    </location>
</feature>
<dbReference type="PROSITE" id="PS00137">
    <property type="entry name" value="SUBTILASE_HIS"/>
    <property type="match status" value="1"/>
</dbReference>
<evidence type="ECO:0000256" key="8">
    <source>
        <dbReference type="SAM" id="SignalP"/>
    </source>
</evidence>
<protein>
    <submittedName>
        <fullName evidence="10">Subtilase family protein</fullName>
    </submittedName>
</protein>
<dbReference type="GO" id="GO:0004252">
    <property type="term" value="F:serine-type endopeptidase activity"/>
    <property type="evidence" value="ECO:0007669"/>
    <property type="project" value="UniProtKB-UniRule"/>
</dbReference>
<dbReference type="Proteomes" id="UP000237846">
    <property type="component" value="Unassembled WGS sequence"/>
</dbReference>
<dbReference type="InterPro" id="IPR023828">
    <property type="entry name" value="Peptidase_S8_Ser-AS"/>
</dbReference>
<dbReference type="InterPro" id="IPR015500">
    <property type="entry name" value="Peptidase_S8_subtilisin-rel"/>
</dbReference>
<dbReference type="PROSITE" id="PS00138">
    <property type="entry name" value="SUBTILASE_SER"/>
    <property type="match status" value="1"/>
</dbReference>
<feature type="signal peptide" evidence="8">
    <location>
        <begin position="1"/>
        <end position="23"/>
    </location>
</feature>
<keyword evidence="11" id="KW-1185">Reference proteome</keyword>
<evidence type="ECO:0000256" key="1">
    <source>
        <dbReference type="ARBA" id="ARBA00011073"/>
    </source>
</evidence>
<dbReference type="PROSITE" id="PS51892">
    <property type="entry name" value="SUBTILASE"/>
    <property type="match status" value="1"/>
</dbReference>
<evidence type="ECO:0000313" key="11">
    <source>
        <dbReference type="Proteomes" id="UP000237846"/>
    </source>
</evidence>
<dbReference type="InterPro" id="IPR036852">
    <property type="entry name" value="Peptidase_S8/S53_dom_sf"/>
</dbReference>
<dbReference type="InterPro" id="IPR000209">
    <property type="entry name" value="Peptidase_S8/S53_dom"/>
</dbReference>
<sequence length="1099" mass="113210">MRRRRWRLLGGLAAVVTALPAAAVVAAAPAGAATAADRPAPDGDGGYAVTLVTGDRVTVSGPAERPRVRFEGGPGREDIAYSSRIGADGHLRVVPADAAGLIASGRLDERLFDLTRLQEWGYDDAGRDDVPLLVRNSTADEAPEFAALSGADVLPTAGITTASVDKGDAARFWAGLTESASARTLGSGAERIWLDGRREALLDESVPQIGAPDAWEAGFDGEGVTVAVLDSGVDSDHPDLAGQIGQMEDFAFTGSPEDRYGHGTHVASIIAGTGASSVGHPGVAPGATLISGKVLDDTGGGYESDILAGMEWAADRADIVNMSLGGEDFPGEDPLEAAVNDLSERTGALFVIAAGNSGESGARTISSPSSADAALAVGAVDGDEALAPWSSRGPRIDGGAVKPEITAPGVDILGARAEGALPQVPEGGPDHLVISGTSMAAPHAAGAAALLAQRNPDWDGARLRTALTSTARPNPELGVYQQGAGRVDVSAAIGATVTPDTAGLTGSLVWPHGDGETESFEVAYTNSSAQPVTLTLGVADATAAGMFSAAAPTLTVPANGTATATFRATAPAGTRPGDYAARFTATHPGGTVSVPVAVHAEPAVADIEFRVVGADGRPVPWASVNVYIPGEEPGSLFLLTDGQGRTTEPLTTGEYYVVAEIEGEPTADGEYPLALVGQRLTVVDQPVTVTLDARTAEPVELVQDAPATPVTQHVAMDFGDTYIENWTGYTVSMTGMDAPGFHTFYGGTTSDQEGTGEPITTLSSAYAVHEDGLPADPSLDLRAASLARVDATMRSQGAAADTAELTVFPTAPDERFALHLPDWIAAAPSTMRFNLTPGAWEAYYNYGYLEDEDTYLYDAYGSPPVSFAAPGPARWELNAAVLGPSTRDGVVQRADDELGVFADWSLFAGPGWGEAITTLSSGTARVTRDGQTIYNGSVEELGWLEVPSAEARYVVTVDATRQLAAPGDISPRVQVEWGFDSATWPHQIGDPSNYVATPSVQFVPTGLDERNRAARGTSTPVHVYVTGPEGAVDATGLTVAASSDGGRTWTELPVTRSGGHWLVTVANPGAAGAVSLRASAADAEGNTVSQTITDAYLVR</sequence>
<dbReference type="PROSITE" id="PS00136">
    <property type="entry name" value="SUBTILASE_ASP"/>
    <property type="match status" value="1"/>
</dbReference>
<evidence type="ECO:0000256" key="7">
    <source>
        <dbReference type="RuleBase" id="RU003355"/>
    </source>
</evidence>
<name>A0A2T0QES8_9ACTN</name>
<keyword evidence="2 6" id="KW-0645">Protease</keyword>
<dbReference type="RefSeq" id="WP_106240007.1">
    <property type="nucleotide sequence ID" value="NZ_PVZC01000001.1"/>
</dbReference>
<dbReference type="EMBL" id="PVZC01000001">
    <property type="protein sequence ID" value="PRY02437.1"/>
    <property type="molecule type" value="Genomic_DNA"/>
</dbReference>
<dbReference type="AlphaFoldDB" id="A0A2T0QES8"/>
<evidence type="ECO:0000256" key="4">
    <source>
        <dbReference type="ARBA" id="ARBA00022825"/>
    </source>
</evidence>
<proteinExistence type="inferred from homology"/>
<keyword evidence="3 6" id="KW-0378">Hydrolase</keyword>
<dbReference type="OrthoDB" id="614750at2"/>
<evidence type="ECO:0000313" key="10">
    <source>
        <dbReference type="EMBL" id="PRY02437.1"/>
    </source>
</evidence>
<accession>A0A2T0QES8</accession>
<evidence type="ECO:0000256" key="3">
    <source>
        <dbReference type="ARBA" id="ARBA00022801"/>
    </source>
</evidence>
<evidence type="ECO:0000256" key="6">
    <source>
        <dbReference type="PROSITE-ProRule" id="PRU01240"/>
    </source>
</evidence>
<evidence type="ECO:0000256" key="2">
    <source>
        <dbReference type="ARBA" id="ARBA00022670"/>
    </source>
</evidence>
<evidence type="ECO:0000256" key="5">
    <source>
        <dbReference type="PIRSR" id="PIRSR615500-1"/>
    </source>
</evidence>
<dbReference type="PROSITE" id="PS51318">
    <property type="entry name" value="TAT"/>
    <property type="match status" value="1"/>
</dbReference>
<dbReference type="Gene3D" id="3.40.50.200">
    <property type="entry name" value="Peptidase S8/S53 domain"/>
    <property type="match status" value="1"/>
</dbReference>
<feature type="active site" description="Charge relay system" evidence="5 6">
    <location>
        <position position="262"/>
    </location>
</feature>
<dbReference type="InterPro" id="IPR023827">
    <property type="entry name" value="Peptidase_S8_Asp-AS"/>
</dbReference>
<gene>
    <name evidence="10" type="ORF">CLV72_1011039</name>
</gene>
<dbReference type="SUPFAM" id="SSF52743">
    <property type="entry name" value="Subtilisin-like"/>
    <property type="match status" value="1"/>
</dbReference>
<feature type="chain" id="PRO_5038989775" evidence="8">
    <location>
        <begin position="24"/>
        <end position="1099"/>
    </location>
</feature>
<dbReference type="PANTHER" id="PTHR43806">
    <property type="entry name" value="PEPTIDASE S8"/>
    <property type="match status" value="1"/>
</dbReference>
<dbReference type="GO" id="GO:0006508">
    <property type="term" value="P:proteolysis"/>
    <property type="evidence" value="ECO:0007669"/>
    <property type="project" value="UniProtKB-KW"/>
</dbReference>
<dbReference type="Pfam" id="PF00082">
    <property type="entry name" value="Peptidase_S8"/>
    <property type="match status" value="1"/>
</dbReference>
<comment type="caution">
    <text evidence="10">The sequence shown here is derived from an EMBL/GenBank/DDBJ whole genome shotgun (WGS) entry which is preliminary data.</text>
</comment>
<feature type="active site" description="Charge relay system" evidence="5 6">
    <location>
        <position position="230"/>
    </location>
</feature>
<dbReference type="PRINTS" id="PR00723">
    <property type="entry name" value="SUBTILISIN"/>
</dbReference>
<keyword evidence="4 6" id="KW-0720">Serine protease</keyword>
<organism evidence="10 11">
    <name type="scientific">Allonocardiopsis opalescens</name>
    <dbReference type="NCBI Taxonomy" id="1144618"/>
    <lineage>
        <taxon>Bacteria</taxon>
        <taxon>Bacillati</taxon>
        <taxon>Actinomycetota</taxon>
        <taxon>Actinomycetes</taxon>
        <taxon>Streptosporangiales</taxon>
        <taxon>Allonocardiopsis</taxon>
    </lineage>
</organism>
<dbReference type="InterPro" id="IPR006311">
    <property type="entry name" value="TAT_signal"/>
</dbReference>